<dbReference type="EMBL" id="OZ020103">
    <property type="protein sequence ID" value="CAK9277590.1"/>
    <property type="molecule type" value="Genomic_DNA"/>
</dbReference>
<name>A0ABP0XGC6_9BRYO</name>
<sequence>MLKGSITLGLKRDHQPPDRGPIRVIDGIHVAEERLEIRANPADPNVHHINPMMLPRGLPITVPNGLRKVVIPTNLLKFTGSPNKDLATHVERFVEVLITSLVTNHDYYLIWFPSTLANFAYAWMLRRAKEPIPTFIPLYHRPNEFPRYLTIDYHHATVPQLPLMQPIPLVMLPPLEPIRMAAPSMDCQWEEFKVEVKRSNDNFKDEMVKTMRGISEQMSCLVKN</sequence>
<evidence type="ECO:0000313" key="2">
    <source>
        <dbReference type="Proteomes" id="UP001497444"/>
    </source>
</evidence>
<evidence type="ECO:0000313" key="1">
    <source>
        <dbReference type="EMBL" id="CAK9277590.1"/>
    </source>
</evidence>
<keyword evidence="2" id="KW-1185">Reference proteome</keyword>
<accession>A0ABP0XGC6</accession>
<gene>
    <name evidence="1" type="ORF">CSSPJE1EN1_LOCUS23068</name>
</gene>
<protein>
    <submittedName>
        <fullName evidence="1">Uncharacterized protein</fullName>
    </submittedName>
</protein>
<dbReference type="Proteomes" id="UP001497444">
    <property type="component" value="Chromosome 8"/>
</dbReference>
<reference evidence="1" key="1">
    <citation type="submission" date="2024-02" db="EMBL/GenBank/DDBJ databases">
        <authorList>
            <consortium name="ELIXIR-Norway"/>
            <consortium name="Elixir Norway"/>
        </authorList>
    </citation>
    <scope>NUCLEOTIDE SEQUENCE</scope>
</reference>
<organism evidence="1 2">
    <name type="scientific">Sphagnum jensenii</name>
    <dbReference type="NCBI Taxonomy" id="128206"/>
    <lineage>
        <taxon>Eukaryota</taxon>
        <taxon>Viridiplantae</taxon>
        <taxon>Streptophyta</taxon>
        <taxon>Embryophyta</taxon>
        <taxon>Bryophyta</taxon>
        <taxon>Sphagnophytina</taxon>
        <taxon>Sphagnopsida</taxon>
        <taxon>Sphagnales</taxon>
        <taxon>Sphagnaceae</taxon>
        <taxon>Sphagnum</taxon>
    </lineage>
</organism>
<proteinExistence type="predicted"/>